<dbReference type="PANTHER" id="PTHR37226:SF4">
    <property type="entry name" value="GOLGIN FAMILY A PROTEIN"/>
    <property type="match status" value="1"/>
</dbReference>
<evidence type="ECO:0000313" key="2">
    <source>
        <dbReference type="EMBL" id="RWR97278.1"/>
    </source>
</evidence>
<accession>A0A3S3NZ79</accession>
<evidence type="ECO:0000256" key="1">
    <source>
        <dbReference type="SAM" id="Coils"/>
    </source>
</evidence>
<organism evidence="2 3">
    <name type="scientific">Cinnamomum micranthum f. kanehirae</name>
    <dbReference type="NCBI Taxonomy" id="337451"/>
    <lineage>
        <taxon>Eukaryota</taxon>
        <taxon>Viridiplantae</taxon>
        <taxon>Streptophyta</taxon>
        <taxon>Embryophyta</taxon>
        <taxon>Tracheophyta</taxon>
        <taxon>Spermatophyta</taxon>
        <taxon>Magnoliopsida</taxon>
        <taxon>Magnoliidae</taxon>
        <taxon>Laurales</taxon>
        <taxon>Lauraceae</taxon>
        <taxon>Cinnamomum</taxon>
    </lineage>
</organism>
<comment type="caution">
    <text evidence="2">The sequence shown here is derived from an EMBL/GenBank/DDBJ whole genome shotgun (WGS) entry which is preliminary data.</text>
</comment>
<reference evidence="2 3" key="1">
    <citation type="journal article" date="2019" name="Nat. Plants">
        <title>Stout camphor tree genome fills gaps in understanding of flowering plant genome evolution.</title>
        <authorList>
            <person name="Chaw S.M."/>
            <person name="Liu Y.C."/>
            <person name="Wu Y.W."/>
            <person name="Wang H.Y."/>
            <person name="Lin C.I."/>
            <person name="Wu C.S."/>
            <person name="Ke H.M."/>
            <person name="Chang L.Y."/>
            <person name="Hsu C.Y."/>
            <person name="Yang H.T."/>
            <person name="Sudianto E."/>
            <person name="Hsu M.H."/>
            <person name="Wu K.P."/>
            <person name="Wang L.N."/>
            <person name="Leebens-Mack J.H."/>
            <person name="Tsai I.J."/>
        </authorList>
    </citation>
    <scope>NUCLEOTIDE SEQUENCE [LARGE SCALE GENOMIC DNA]</scope>
    <source>
        <strain evidence="3">cv. Chaw 1501</strain>
        <tissue evidence="2">Young leaves</tissue>
    </source>
</reference>
<keyword evidence="3" id="KW-1185">Reference proteome</keyword>
<dbReference type="EMBL" id="QPKB01000013">
    <property type="protein sequence ID" value="RWR97278.1"/>
    <property type="molecule type" value="Genomic_DNA"/>
</dbReference>
<dbReference type="OrthoDB" id="1869333at2759"/>
<name>A0A3S3NZ79_9MAGN</name>
<dbReference type="PANTHER" id="PTHR37226">
    <property type="entry name" value="GOLGIN FAMILY A PROTEIN"/>
    <property type="match status" value="1"/>
</dbReference>
<feature type="coiled-coil region" evidence="1">
    <location>
        <begin position="69"/>
        <end position="103"/>
    </location>
</feature>
<keyword evidence="1" id="KW-0175">Coiled coil</keyword>
<dbReference type="Proteomes" id="UP000283530">
    <property type="component" value="Unassembled WGS sequence"/>
</dbReference>
<evidence type="ECO:0000313" key="3">
    <source>
        <dbReference type="Proteomes" id="UP000283530"/>
    </source>
</evidence>
<proteinExistence type="predicted"/>
<gene>
    <name evidence="2" type="ORF">CKAN_02670300</name>
</gene>
<dbReference type="AlphaFoldDB" id="A0A3S3NZ79"/>
<protein>
    <submittedName>
        <fullName evidence="2">Trichohyalin-like protein</fullName>
    </submittedName>
</protein>
<feature type="coiled-coil region" evidence="1">
    <location>
        <begin position="173"/>
        <end position="200"/>
    </location>
</feature>
<sequence length="229" mass="27204">MKLLFFSIGTKAMGSASSKRKTKPFESNSTTHLIENLRFLQEEIIEVNCKRERESRAHKRLLSAFAAKQAEWKRERKRWKDEVRRLRARLEEKEEIVSQLEEEALVAVEGDKEWQIERANYLVEHLRVEQVHREEAVEKWKQLYLAIKTELDDLIHRTRQGERLSWEAEDDVMDRLQRELKAKEETVEALRAQISAMENVGAKREREVDILRQSLRIMSNPIRRGNVSK</sequence>